<gene>
    <name evidence="1" type="ORF">DKK79_00010</name>
</gene>
<reference evidence="1 2" key="1">
    <citation type="submission" date="2018-05" db="EMBL/GenBank/DDBJ databases">
        <title>Reference genomes for bee gut microbiota database.</title>
        <authorList>
            <person name="Ellegaard K.M."/>
        </authorList>
    </citation>
    <scope>NUCLEOTIDE SEQUENCE [LARGE SCALE GENOMIC DNA]</scope>
    <source>
        <strain evidence="1 2">ESL0177</strain>
    </source>
</reference>
<comment type="caution">
    <text evidence="1">The sequence shown here is derived from an EMBL/GenBank/DDBJ whole genome shotgun (WGS) entry which is preliminary data.</text>
</comment>
<organism evidence="1 2">
    <name type="scientific">Gilliamella apicola</name>
    <dbReference type="NCBI Taxonomy" id="1196095"/>
    <lineage>
        <taxon>Bacteria</taxon>
        <taxon>Pseudomonadati</taxon>
        <taxon>Pseudomonadota</taxon>
        <taxon>Gammaproteobacteria</taxon>
        <taxon>Orbales</taxon>
        <taxon>Orbaceae</taxon>
        <taxon>Gilliamella</taxon>
    </lineage>
</organism>
<dbReference type="AlphaFoldDB" id="A0A2V4E356"/>
<dbReference type="EMBL" id="QGLP01000001">
    <property type="protein sequence ID" value="PXZ06963.1"/>
    <property type="molecule type" value="Genomic_DNA"/>
</dbReference>
<evidence type="ECO:0000313" key="1">
    <source>
        <dbReference type="EMBL" id="PXZ06963.1"/>
    </source>
</evidence>
<protein>
    <submittedName>
        <fullName evidence="1">Uncharacterized protein</fullName>
    </submittedName>
</protein>
<sequence>MKEYESVEKILHDFSQLEKNNIFPFLREEFGTINTAYLLYQAIDQGVDIYAYLVNGKSIIEFDVSNTDNSISKNEIITVEEYAKTIQGKGKAKLVARNNLNALLKKAITQ</sequence>
<dbReference type="Proteomes" id="UP000247483">
    <property type="component" value="Unassembled WGS sequence"/>
</dbReference>
<evidence type="ECO:0000313" key="2">
    <source>
        <dbReference type="Proteomes" id="UP000247483"/>
    </source>
</evidence>
<name>A0A2V4E356_9GAMM</name>
<accession>A0A2V4E356</accession>
<proteinExistence type="predicted"/>
<dbReference type="RefSeq" id="WP_110422345.1">
    <property type="nucleotide sequence ID" value="NZ_QGLP01000001.1"/>
</dbReference>